<organism evidence="1 2">
    <name type="scientific">Gymnopus androsaceus JB14</name>
    <dbReference type="NCBI Taxonomy" id="1447944"/>
    <lineage>
        <taxon>Eukaryota</taxon>
        <taxon>Fungi</taxon>
        <taxon>Dikarya</taxon>
        <taxon>Basidiomycota</taxon>
        <taxon>Agaricomycotina</taxon>
        <taxon>Agaricomycetes</taxon>
        <taxon>Agaricomycetidae</taxon>
        <taxon>Agaricales</taxon>
        <taxon>Marasmiineae</taxon>
        <taxon>Omphalotaceae</taxon>
        <taxon>Gymnopus</taxon>
    </lineage>
</organism>
<evidence type="ECO:0008006" key="3">
    <source>
        <dbReference type="Google" id="ProtNLM"/>
    </source>
</evidence>
<dbReference type="AlphaFoldDB" id="A0A6A4I6K1"/>
<dbReference type="Proteomes" id="UP000799118">
    <property type="component" value="Unassembled WGS sequence"/>
</dbReference>
<evidence type="ECO:0000313" key="2">
    <source>
        <dbReference type="Proteomes" id="UP000799118"/>
    </source>
</evidence>
<dbReference type="OrthoDB" id="3222238at2759"/>
<evidence type="ECO:0000313" key="1">
    <source>
        <dbReference type="EMBL" id="KAE9404444.1"/>
    </source>
</evidence>
<name>A0A6A4I6K1_9AGAR</name>
<reference evidence="1" key="1">
    <citation type="journal article" date="2019" name="Environ. Microbiol.">
        <title>Fungal ecological strategies reflected in gene transcription - a case study of two litter decomposers.</title>
        <authorList>
            <person name="Barbi F."/>
            <person name="Kohler A."/>
            <person name="Barry K."/>
            <person name="Baskaran P."/>
            <person name="Daum C."/>
            <person name="Fauchery L."/>
            <person name="Ihrmark K."/>
            <person name="Kuo A."/>
            <person name="LaButti K."/>
            <person name="Lipzen A."/>
            <person name="Morin E."/>
            <person name="Grigoriev I.V."/>
            <person name="Henrissat B."/>
            <person name="Lindahl B."/>
            <person name="Martin F."/>
        </authorList>
    </citation>
    <scope>NUCLEOTIDE SEQUENCE</scope>
    <source>
        <strain evidence="1">JB14</strain>
    </source>
</reference>
<accession>A0A6A4I6K1</accession>
<sequence>MIRQIFHSFGKVEAFLSAPKLRRVELSNAFLLEFLVLPVEQLISLKVNDDETDFDPVMFVDILPRCKQLVSLEISLPPEGFIGFSTRLSILLPTLRSLEVTCYNAADNILRCITTPLLERLSIRYYYNRDLDGLVVDMTAFQQRSSTALLSLVFYPSITANRGHKVTEKVIAILLQELTLNGYPNYHRTENKGCLPQWICVQGYDPFAVVVGW</sequence>
<proteinExistence type="predicted"/>
<dbReference type="SUPFAM" id="SSF52047">
    <property type="entry name" value="RNI-like"/>
    <property type="match status" value="1"/>
</dbReference>
<dbReference type="Gene3D" id="3.80.10.10">
    <property type="entry name" value="Ribonuclease Inhibitor"/>
    <property type="match status" value="1"/>
</dbReference>
<dbReference type="InterPro" id="IPR032675">
    <property type="entry name" value="LRR_dom_sf"/>
</dbReference>
<keyword evidence="2" id="KW-1185">Reference proteome</keyword>
<gene>
    <name evidence="1" type="ORF">BT96DRAFT_418000</name>
</gene>
<protein>
    <recommendedName>
        <fullName evidence="3">F-box domain-containing protein</fullName>
    </recommendedName>
</protein>
<dbReference type="EMBL" id="ML769416">
    <property type="protein sequence ID" value="KAE9404444.1"/>
    <property type="molecule type" value="Genomic_DNA"/>
</dbReference>